<protein>
    <submittedName>
        <fullName evidence="10">Plasma membrane thiamine/proton high affinity transmembrane transporter Thi9</fullName>
    </submittedName>
</protein>
<dbReference type="Gene3D" id="1.20.1740.10">
    <property type="entry name" value="Amino acid/polyamine transporter I"/>
    <property type="match status" value="1"/>
</dbReference>
<dbReference type="GO" id="GO:0016020">
    <property type="term" value="C:membrane"/>
    <property type="evidence" value="ECO:0007669"/>
    <property type="project" value="UniProtKB-SubCell"/>
</dbReference>
<evidence type="ECO:0000256" key="4">
    <source>
        <dbReference type="ARBA" id="ARBA00022692"/>
    </source>
</evidence>
<feature type="transmembrane region" description="Helical" evidence="9">
    <location>
        <begin position="481"/>
        <end position="500"/>
    </location>
</feature>
<feature type="transmembrane region" description="Helical" evidence="9">
    <location>
        <begin position="547"/>
        <end position="569"/>
    </location>
</feature>
<dbReference type="EMBL" id="CP115611">
    <property type="protein sequence ID" value="WBW71687.1"/>
    <property type="molecule type" value="Genomic_DNA"/>
</dbReference>
<proteinExistence type="inferred from homology"/>
<feature type="transmembrane region" description="Helical" evidence="9">
    <location>
        <begin position="346"/>
        <end position="366"/>
    </location>
</feature>
<dbReference type="KEGG" id="som:SOMG_01961"/>
<dbReference type="AlphaFoldDB" id="A0AAF0AUJ7"/>
<name>A0AAF0AUJ7_9SCHI</name>
<dbReference type="GO" id="GO:0022857">
    <property type="term" value="F:transmembrane transporter activity"/>
    <property type="evidence" value="ECO:0007669"/>
    <property type="project" value="InterPro"/>
</dbReference>
<comment type="similarity">
    <text evidence="2">Belongs to the amino acid-polyamine-organocation (APC) superfamily.</text>
</comment>
<evidence type="ECO:0000313" key="11">
    <source>
        <dbReference type="Proteomes" id="UP001212411"/>
    </source>
</evidence>
<gene>
    <name evidence="10" type="primary">thi9</name>
    <name evidence="10" type="ORF">SOMG_01961</name>
</gene>
<dbReference type="PROSITE" id="PS00218">
    <property type="entry name" value="AMINO_ACID_PERMEASE_1"/>
    <property type="match status" value="1"/>
</dbReference>
<dbReference type="PIRSF" id="PIRSF006060">
    <property type="entry name" value="AA_transporter"/>
    <property type="match status" value="1"/>
</dbReference>
<keyword evidence="7 9" id="KW-0472">Membrane</keyword>
<feature type="transmembrane region" description="Helical" evidence="9">
    <location>
        <begin position="401"/>
        <end position="422"/>
    </location>
</feature>
<dbReference type="RefSeq" id="XP_056035930.1">
    <property type="nucleotide sequence ID" value="XM_056180754.1"/>
</dbReference>
<evidence type="ECO:0000256" key="8">
    <source>
        <dbReference type="SAM" id="MobiDB-lite"/>
    </source>
</evidence>
<feature type="transmembrane region" description="Helical" evidence="9">
    <location>
        <begin position="238"/>
        <end position="260"/>
    </location>
</feature>
<evidence type="ECO:0000256" key="1">
    <source>
        <dbReference type="ARBA" id="ARBA00004141"/>
    </source>
</evidence>
<keyword evidence="11" id="KW-1185">Reference proteome</keyword>
<feature type="transmembrane region" description="Helical" evidence="9">
    <location>
        <begin position="308"/>
        <end position="325"/>
    </location>
</feature>
<evidence type="ECO:0000313" key="10">
    <source>
        <dbReference type="EMBL" id="WBW71687.1"/>
    </source>
</evidence>
<dbReference type="Proteomes" id="UP001212411">
    <property type="component" value="Chromosome 1"/>
</dbReference>
<dbReference type="GeneID" id="80875443"/>
<keyword evidence="4 9" id="KW-0812">Transmembrane</keyword>
<dbReference type="Pfam" id="PF13520">
    <property type="entry name" value="AA_permease_2"/>
    <property type="match status" value="1"/>
</dbReference>
<dbReference type="PANTHER" id="PTHR45649">
    <property type="entry name" value="AMINO-ACID PERMEASE BAT1"/>
    <property type="match status" value="1"/>
</dbReference>
<evidence type="ECO:0000256" key="7">
    <source>
        <dbReference type="ARBA" id="ARBA00023136"/>
    </source>
</evidence>
<feature type="transmembrane region" description="Helical" evidence="9">
    <location>
        <begin position="212"/>
        <end position="231"/>
    </location>
</feature>
<dbReference type="InterPro" id="IPR002293">
    <property type="entry name" value="AA/rel_permease1"/>
</dbReference>
<dbReference type="PANTHER" id="PTHR45649:SF13">
    <property type="entry name" value="THIAMINE TRANSPORTER THI9"/>
    <property type="match status" value="1"/>
</dbReference>
<feature type="transmembrane region" description="Helical" evidence="9">
    <location>
        <begin position="512"/>
        <end position="535"/>
    </location>
</feature>
<evidence type="ECO:0000256" key="6">
    <source>
        <dbReference type="ARBA" id="ARBA00022989"/>
    </source>
</evidence>
<keyword evidence="6 9" id="KW-1133">Transmembrane helix</keyword>
<sequence length="592" mass="64742">MSSVAKAEEPIDGDLNVQQRSNTPNSSIFSNENQNQNEKVKVIHETNVGKHEQADGFSSDADSDEALIRSMGYKPVLHRTFRFFESFAASFAAMDVVSGVRLTFSYGVTFGGPAAYWVSMLVTGVCSTITAASLAEFCSALPTSGSVYLWAAEAGGPQLGRFFSFLVAWWSTTAWTTFVASTSQSCVNFIFGEVSAFGGSWSTDDSNVKFRAVQWIIAEVVLALVILLNQVPPRYYKWIFKISMALIFIDYILNLIWLPIATSKKSHGFQSAKWVFTETIYDQAGYSKEVYDTNGNIDTNLSKLVPKGWQWCLAYFASAGVIVGYDASGHIAEETKDASNKAARGIFFSALTSSIVAFSLTILFLFCCPPLDTFNNIMYSTASPQPFVSFYSYVLGRGGHVVMNVIIILELFLNAVIGVLACSRLVFGVARDGVLPFSGWISQVSKGGQPKNAITVIFIVSALLLCTILPSSVAFSSLVSAAGAPSFACYALLAFGRLFITRDKFPKGKWSLGVFSKPCMVVSLLYNSFVFIVNISPYSYPVTGSDFNYAIVITGAVSIFAVICTLVIPRSRWLANRYRYDQSISSTDKSEK</sequence>
<evidence type="ECO:0000256" key="3">
    <source>
        <dbReference type="ARBA" id="ARBA00022448"/>
    </source>
</evidence>
<evidence type="ECO:0000256" key="9">
    <source>
        <dbReference type="SAM" id="Phobius"/>
    </source>
</evidence>
<feature type="region of interest" description="Disordered" evidence="8">
    <location>
        <begin position="1"/>
        <end position="36"/>
    </location>
</feature>
<dbReference type="GO" id="GO:0006865">
    <property type="term" value="P:amino acid transport"/>
    <property type="evidence" value="ECO:0007669"/>
    <property type="project" value="UniProtKB-KW"/>
</dbReference>
<evidence type="ECO:0000256" key="5">
    <source>
        <dbReference type="ARBA" id="ARBA00022970"/>
    </source>
</evidence>
<evidence type="ECO:0000256" key="2">
    <source>
        <dbReference type="ARBA" id="ARBA00009523"/>
    </source>
</evidence>
<organism evidence="10 11">
    <name type="scientific">Schizosaccharomyces osmophilus</name>
    <dbReference type="NCBI Taxonomy" id="2545709"/>
    <lineage>
        <taxon>Eukaryota</taxon>
        <taxon>Fungi</taxon>
        <taxon>Dikarya</taxon>
        <taxon>Ascomycota</taxon>
        <taxon>Taphrinomycotina</taxon>
        <taxon>Schizosaccharomycetes</taxon>
        <taxon>Schizosaccharomycetales</taxon>
        <taxon>Schizosaccharomycetaceae</taxon>
        <taxon>Schizosaccharomyces</taxon>
    </lineage>
</organism>
<comment type="subcellular location">
    <subcellularLocation>
        <location evidence="1">Membrane</location>
        <topology evidence="1">Multi-pass membrane protein</topology>
    </subcellularLocation>
</comment>
<reference evidence="10 11" key="1">
    <citation type="journal article" date="2023" name="G3 (Bethesda)">
        <title>A high-quality reference genome for the fission yeast Schizosaccharomyces osmophilus.</title>
        <authorList>
            <person name="Jia G.S."/>
            <person name="Zhang W.C."/>
            <person name="Liang Y."/>
            <person name="Liu X.H."/>
            <person name="Rhind N."/>
            <person name="Pidoux A."/>
            <person name="Brysch-Herzberg M."/>
            <person name="Du L.L."/>
        </authorList>
    </citation>
    <scope>NUCLEOTIDE SEQUENCE [LARGE SCALE GENOMIC DNA]</scope>
    <source>
        <strain evidence="10 11">CBS 15793</strain>
    </source>
</reference>
<feature type="transmembrane region" description="Helical" evidence="9">
    <location>
        <begin position="453"/>
        <end position="475"/>
    </location>
</feature>
<keyword evidence="3" id="KW-0813">Transport</keyword>
<dbReference type="InterPro" id="IPR004840">
    <property type="entry name" value="Amino_acid_permease_CS"/>
</dbReference>
<accession>A0AAF0AUJ7</accession>
<keyword evidence="5" id="KW-0029">Amino-acid transport</keyword>
<feature type="compositionally biased region" description="Polar residues" evidence="8">
    <location>
        <begin position="16"/>
        <end position="36"/>
    </location>
</feature>